<keyword evidence="4" id="KW-1185">Reference proteome</keyword>
<evidence type="ECO:0000313" key="3">
    <source>
        <dbReference type="EMBL" id="QSV46832.1"/>
    </source>
</evidence>
<name>A0ABX7Q6M3_9BACT</name>
<proteinExistence type="predicted"/>
<feature type="signal peptide" evidence="2">
    <location>
        <begin position="1"/>
        <end position="23"/>
    </location>
</feature>
<keyword evidence="2" id="KW-0732">Signal</keyword>
<evidence type="ECO:0000313" key="4">
    <source>
        <dbReference type="Proteomes" id="UP000663651"/>
    </source>
</evidence>
<dbReference type="RefSeq" id="WP_207164610.1">
    <property type="nucleotide sequence ID" value="NZ_CP071382.1"/>
</dbReference>
<protein>
    <submittedName>
        <fullName evidence="3">Uncharacterized protein</fullName>
    </submittedName>
</protein>
<reference evidence="3 4" key="1">
    <citation type="submission" date="2021-03" db="EMBL/GenBank/DDBJ databases">
        <title>Geobacter metallireducens gen. nov. sp. nov., a microorganism capable of coupling the complete oxidation of organic compounds to the reduction of iron and other metals.</title>
        <authorList>
            <person name="Li Y."/>
        </authorList>
    </citation>
    <scope>NUCLEOTIDE SEQUENCE [LARGE SCALE GENOMIC DNA]</scope>
    <source>
        <strain evidence="3 4">Jerry-YX</strain>
    </source>
</reference>
<accession>A0ABX7Q6M3</accession>
<sequence length="122" mass="13615">MTLRTLAASIALIVLAAPLVWGADPPAEPKAEIQDRIEQLEKQIRELKELREKQLEKDARTRDIKEPCVAAVGGADVCSCLAENLPRGVDFVTYVRMMSPAKDEVDKRVLEMVKAARERCVK</sequence>
<feature type="chain" id="PRO_5046602053" evidence="2">
    <location>
        <begin position="24"/>
        <end position="122"/>
    </location>
</feature>
<dbReference type="EMBL" id="CP071382">
    <property type="protein sequence ID" value="QSV46832.1"/>
    <property type="molecule type" value="Genomic_DNA"/>
</dbReference>
<organism evidence="3 4">
    <name type="scientific">Geobacter benzoatilyticus</name>
    <dbReference type="NCBI Taxonomy" id="2815309"/>
    <lineage>
        <taxon>Bacteria</taxon>
        <taxon>Pseudomonadati</taxon>
        <taxon>Thermodesulfobacteriota</taxon>
        <taxon>Desulfuromonadia</taxon>
        <taxon>Geobacterales</taxon>
        <taxon>Geobacteraceae</taxon>
        <taxon>Geobacter</taxon>
    </lineage>
</organism>
<keyword evidence="1" id="KW-0175">Coiled coil</keyword>
<dbReference type="Proteomes" id="UP000663651">
    <property type="component" value="Chromosome"/>
</dbReference>
<gene>
    <name evidence="3" type="ORF">JZM60_06070</name>
</gene>
<feature type="coiled-coil region" evidence="1">
    <location>
        <begin position="30"/>
        <end position="60"/>
    </location>
</feature>
<evidence type="ECO:0000256" key="2">
    <source>
        <dbReference type="SAM" id="SignalP"/>
    </source>
</evidence>
<evidence type="ECO:0000256" key="1">
    <source>
        <dbReference type="SAM" id="Coils"/>
    </source>
</evidence>